<feature type="region of interest" description="Disordered" evidence="1">
    <location>
        <begin position="1"/>
        <end position="36"/>
    </location>
</feature>
<dbReference type="Proteomes" id="UP000516314">
    <property type="component" value="Chromosome 2"/>
</dbReference>
<organism evidence="2 3">
    <name type="scientific">Arabidopsis thaliana</name>
    <name type="common">Mouse-ear cress</name>
    <dbReference type="NCBI Taxonomy" id="3702"/>
    <lineage>
        <taxon>Eukaryota</taxon>
        <taxon>Viridiplantae</taxon>
        <taxon>Streptophyta</taxon>
        <taxon>Embryophyta</taxon>
        <taxon>Tracheophyta</taxon>
        <taxon>Spermatophyta</taxon>
        <taxon>Magnoliopsida</taxon>
        <taxon>eudicotyledons</taxon>
        <taxon>Gunneridae</taxon>
        <taxon>Pentapetalae</taxon>
        <taxon>rosids</taxon>
        <taxon>malvids</taxon>
        <taxon>Brassicales</taxon>
        <taxon>Brassicaceae</taxon>
        <taxon>Camelineae</taxon>
        <taxon>Arabidopsis</taxon>
    </lineage>
</organism>
<dbReference type="AlphaFoldDB" id="A0A7G2EAF3"/>
<dbReference type="EMBL" id="LR881467">
    <property type="protein sequence ID" value="CAD5318404.1"/>
    <property type="molecule type" value="Genomic_DNA"/>
</dbReference>
<accession>A0A7G2EAF3</accession>
<evidence type="ECO:0000256" key="1">
    <source>
        <dbReference type="SAM" id="MobiDB-lite"/>
    </source>
</evidence>
<reference evidence="2 3" key="1">
    <citation type="submission" date="2020-09" db="EMBL/GenBank/DDBJ databases">
        <authorList>
            <person name="Ashkenazy H."/>
        </authorList>
    </citation>
    <scope>NUCLEOTIDE SEQUENCE [LARGE SCALE GENOMIC DNA]</scope>
    <source>
        <strain evidence="3">cv. Cdm-0</strain>
    </source>
</reference>
<protein>
    <submittedName>
        <fullName evidence="2">(thale cress) hypothetical protein</fullName>
    </submittedName>
</protein>
<evidence type="ECO:0000313" key="2">
    <source>
        <dbReference type="EMBL" id="CAD5318404.1"/>
    </source>
</evidence>
<name>A0A7G2EAF3_ARATH</name>
<sequence>MKRRKNETLIGNENPMQKPKTKRSKSHQNEENINPNVQIPLATNDIHVKGIFNRFYGGLGNVPSQFSGLSPQTKPIPFVAASNSQESRGDKSTVTFTQSLRPSKISARSSVGNIPSQFSGLSPQTEPIPLVAASNSQESRGEYATVTFTQSLRSAKKYQAYQFKKLFEVCNVYCKGEKYTKQHTLWKQWSTICWGLESDDETSINITDHQHSSILEGSHEHVYECSSPDETDSEASDDYDKIEDILEDLKQRHDFFEYTR</sequence>
<evidence type="ECO:0000313" key="3">
    <source>
        <dbReference type="Proteomes" id="UP000516314"/>
    </source>
</evidence>
<gene>
    <name evidence="2" type="ORF">AT9943_LOCUS6639</name>
</gene>
<proteinExistence type="predicted"/>